<organism evidence="1 2">
    <name type="scientific">Bacteroides caecicola</name>
    <dbReference type="NCBI Taxonomy" id="1462569"/>
    <lineage>
        <taxon>Bacteria</taxon>
        <taxon>Pseudomonadati</taxon>
        <taxon>Bacteroidota</taxon>
        <taxon>Bacteroidia</taxon>
        <taxon>Bacteroidales</taxon>
        <taxon>Bacteroidaceae</taxon>
        <taxon>Bacteroides</taxon>
    </lineage>
</organism>
<dbReference type="EMBL" id="JACJKJ010000009">
    <property type="protein sequence ID" value="MBM6806597.1"/>
    <property type="molecule type" value="Genomic_DNA"/>
</dbReference>
<name>A0ABS2F8K9_9BACE</name>
<gene>
    <name evidence="1" type="ORF">H6A24_08825</name>
</gene>
<dbReference type="Proteomes" id="UP000782117">
    <property type="component" value="Unassembled WGS sequence"/>
</dbReference>
<accession>A0ABS2F8K9</accession>
<sequence length="458" mass="53522">MITIYLDKQVFSHLFNAREEKYSLLREKILSHKDEFIFFYSNAHLFDLQDDKTNIKYAEMDFMQTIVNGNRLIYEDAKQVVMKQSPRDAFMNIGKVGDISWLKNIDLSQITEEQRKAINNIIDISILDLKGELNFDWIIKRTPISTDELQIDNSSFSAFVKFMFHNLYEEKEPYKIVRDNTIAKYNPTLITSEDENVFNEQLASAPLGLSFIDMIKAILTQIGLSSSDSATVYYMSYMLLDLLGVNKETRKKVKLKNMEADCCHSFFGSYCDCIVSDDEGLRQKSKTLYKLFNFGTKVYSIDDFIRKFDEAINNNKKSAYEYFDEINKDYQAKQILKADTTQEYILTHLKTSCEYLGYFNCMFERKSKEETVIILHKSFDLKQPILTKEIEIIVNRIVRVFNEMGANFALFNEAIELPQLKADNWNRILILNDADVCLTKFKDTPMLCLWIKPKKPIP</sequence>
<proteinExistence type="predicted"/>
<comment type="caution">
    <text evidence="1">The sequence shown here is derived from an EMBL/GenBank/DDBJ whole genome shotgun (WGS) entry which is preliminary data.</text>
</comment>
<reference evidence="1 2" key="1">
    <citation type="journal article" date="2021" name="Sci. Rep.">
        <title>The distribution of antibiotic resistance genes in chicken gut microbiota commensals.</title>
        <authorList>
            <person name="Juricova H."/>
            <person name="Matiasovicova J."/>
            <person name="Kubasova T."/>
            <person name="Cejkova D."/>
            <person name="Rychlik I."/>
        </authorList>
    </citation>
    <scope>NUCLEOTIDE SEQUENCE [LARGE SCALE GENOMIC DNA]</scope>
    <source>
        <strain evidence="1 2">An768</strain>
    </source>
</reference>
<evidence type="ECO:0000313" key="2">
    <source>
        <dbReference type="Proteomes" id="UP000782117"/>
    </source>
</evidence>
<evidence type="ECO:0000313" key="1">
    <source>
        <dbReference type="EMBL" id="MBM6806597.1"/>
    </source>
</evidence>
<dbReference type="RefSeq" id="WP_204500388.1">
    <property type="nucleotide sequence ID" value="NZ_JACJKJ010000009.1"/>
</dbReference>
<protein>
    <submittedName>
        <fullName evidence="1">Uncharacterized protein</fullName>
    </submittedName>
</protein>
<keyword evidence="2" id="KW-1185">Reference proteome</keyword>